<sequence>MSKTVGAVEEPEIVDDEGEESDDYDDIEEEDDEDAGVEENENDDDDDGEEDEDLTDRGSNLTALLLGGLKDNKDEELEDEELEDEGDDEEYTPVDTKGAATAESAPPPAVGIKRTREEDEPDGEELSGDYGESEENSVNVKKKAKATVEGV</sequence>
<name>A0ACB8UL34_9APHY</name>
<keyword evidence="2" id="KW-1185">Reference proteome</keyword>
<evidence type="ECO:0000313" key="1">
    <source>
        <dbReference type="EMBL" id="KAI0095009.1"/>
    </source>
</evidence>
<organism evidence="1 2">
    <name type="scientific">Irpex rosettiformis</name>
    <dbReference type="NCBI Taxonomy" id="378272"/>
    <lineage>
        <taxon>Eukaryota</taxon>
        <taxon>Fungi</taxon>
        <taxon>Dikarya</taxon>
        <taxon>Basidiomycota</taxon>
        <taxon>Agaricomycotina</taxon>
        <taxon>Agaricomycetes</taxon>
        <taxon>Polyporales</taxon>
        <taxon>Irpicaceae</taxon>
        <taxon>Irpex</taxon>
    </lineage>
</organism>
<protein>
    <submittedName>
        <fullName evidence="1">Uncharacterized protein</fullName>
    </submittedName>
</protein>
<evidence type="ECO:0000313" key="2">
    <source>
        <dbReference type="Proteomes" id="UP001055072"/>
    </source>
</evidence>
<dbReference type="Proteomes" id="UP001055072">
    <property type="component" value="Unassembled WGS sequence"/>
</dbReference>
<accession>A0ACB8UL34</accession>
<proteinExistence type="predicted"/>
<reference evidence="1" key="1">
    <citation type="journal article" date="2021" name="Environ. Microbiol.">
        <title>Gene family expansions and transcriptome signatures uncover fungal adaptations to wood decay.</title>
        <authorList>
            <person name="Hage H."/>
            <person name="Miyauchi S."/>
            <person name="Viragh M."/>
            <person name="Drula E."/>
            <person name="Min B."/>
            <person name="Chaduli D."/>
            <person name="Navarro D."/>
            <person name="Favel A."/>
            <person name="Norest M."/>
            <person name="Lesage-Meessen L."/>
            <person name="Balint B."/>
            <person name="Merenyi Z."/>
            <person name="de Eugenio L."/>
            <person name="Morin E."/>
            <person name="Martinez A.T."/>
            <person name="Baldrian P."/>
            <person name="Stursova M."/>
            <person name="Martinez M.J."/>
            <person name="Novotny C."/>
            <person name="Magnuson J.K."/>
            <person name="Spatafora J.W."/>
            <person name="Maurice S."/>
            <person name="Pangilinan J."/>
            <person name="Andreopoulos W."/>
            <person name="LaButti K."/>
            <person name="Hundley H."/>
            <person name="Na H."/>
            <person name="Kuo A."/>
            <person name="Barry K."/>
            <person name="Lipzen A."/>
            <person name="Henrissat B."/>
            <person name="Riley R."/>
            <person name="Ahrendt S."/>
            <person name="Nagy L.G."/>
            <person name="Grigoriev I.V."/>
            <person name="Martin F."/>
            <person name="Rosso M.N."/>
        </authorList>
    </citation>
    <scope>NUCLEOTIDE SEQUENCE</scope>
    <source>
        <strain evidence="1">CBS 384.51</strain>
    </source>
</reference>
<gene>
    <name evidence="1" type="ORF">BDY19DRAFT_988789</name>
</gene>
<comment type="caution">
    <text evidence="1">The sequence shown here is derived from an EMBL/GenBank/DDBJ whole genome shotgun (WGS) entry which is preliminary data.</text>
</comment>
<dbReference type="EMBL" id="MU274900">
    <property type="protein sequence ID" value="KAI0095009.1"/>
    <property type="molecule type" value="Genomic_DNA"/>
</dbReference>